<dbReference type="Proteomes" id="UP000237271">
    <property type="component" value="Unassembled WGS sequence"/>
</dbReference>
<protein>
    <recommendedName>
        <fullName evidence="5">RxLR effector protein</fullName>
    </recommendedName>
</protein>
<evidence type="ECO:0000256" key="4">
    <source>
        <dbReference type="ARBA" id="ARBA00022729"/>
    </source>
</evidence>
<dbReference type="InterPro" id="IPR031825">
    <property type="entry name" value="RXLR"/>
</dbReference>
<feature type="signal peptide" evidence="5">
    <location>
        <begin position="1"/>
        <end position="18"/>
    </location>
</feature>
<dbReference type="AlphaFoldDB" id="A0A2P4XNV7"/>
<keyword evidence="4 5" id="KW-0732">Signal</keyword>
<reference evidence="6 7" key="1">
    <citation type="journal article" date="2017" name="Genome Biol. Evol.">
        <title>Phytophthora megakarya and P. palmivora, closely related causal agents of cacao black pod rot, underwent increases in genome sizes and gene numbers by different mechanisms.</title>
        <authorList>
            <person name="Ali S.S."/>
            <person name="Shao J."/>
            <person name="Lary D.J."/>
            <person name="Kronmiller B."/>
            <person name="Shen D."/>
            <person name="Strem M.D."/>
            <person name="Amoako-Attah I."/>
            <person name="Akrofi A.Y."/>
            <person name="Begoude B.A."/>
            <person name="Ten Hoopen G.M."/>
            <person name="Coulibaly K."/>
            <person name="Kebe B.I."/>
            <person name="Melnick R.L."/>
            <person name="Guiltinan M.J."/>
            <person name="Tyler B.M."/>
            <person name="Meinhardt L.W."/>
            <person name="Bailey B.A."/>
        </authorList>
    </citation>
    <scope>NUCLEOTIDE SEQUENCE [LARGE SCALE GENOMIC DNA]</scope>
    <source>
        <strain evidence="7">sbr112.9</strain>
    </source>
</reference>
<evidence type="ECO:0000313" key="7">
    <source>
        <dbReference type="Proteomes" id="UP000237271"/>
    </source>
</evidence>
<keyword evidence="7" id="KW-1185">Reference proteome</keyword>
<evidence type="ECO:0000313" key="6">
    <source>
        <dbReference type="EMBL" id="POM67255.1"/>
    </source>
</evidence>
<comment type="similarity">
    <text evidence="2 5">Belongs to the RxLR effector family.</text>
</comment>
<sequence>MRLSFVLLAVIVISTSNATSNADPTAILPKTSMGLIYPSDALNGPSDKRVLRVHRKSEVEDFVDIIDGEERGISITSEQLSNLIKGSTRDIFQNWVRQGHSAGEVANALNSFITAGKLTDDRARDIARWFRDVKKS</sequence>
<comment type="function">
    <text evidence="5">Effector that suppresses plant defense responses during pathogen infection.</text>
</comment>
<dbReference type="GO" id="GO:0005576">
    <property type="term" value="C:extracellular region"/>
    <property type="evidence" value="ECO:0007669"/>
    <property type="project" value="UniProtKB-SubCell"/>
</dbReference>
<comment type="caution">
    <text evidence="6">The sequence shown here is derived from an EMBL/GenBank/DDBJ whole genome shotgun (WGS) entry which is preliminary data.</text>
</comment>
<dbReference type="OrthoDB" id="10509049at2759"/>
<evidence type="ECO:0000256" key="1">
    <source>
        <dbReference type="ARBA" id="ARBA00004613"/>
    </source>
</evidence>
<evidence type="ECO:0000256" key="5">
    <source>
        <dbReference type="RuleBase" id="RU367124"/>
    </source>
</evidence>
<feature type="chain" id="PRO_5028514278" description="RxLR effector protein" evidence="5">
    <location>
        <begin position="19"/>
        <end position="136"/>
    </location>
</feature>
<comment type="domain">
    <text evidence="5">The RxLR-dEER motif acts to carry the protein into the host cell cytoplasm through binding to cell surface phosphatidylinositol-3-phosphate.</text>
</comment>
<keyword evidence="3 5" id="KW-0964">Secreted</keyword>
<comment type="subcellular location">
    <subcellularLocation>
        <location evidence="1 5">Secreted</location>
    </subcellularLocation>
</comment>
<accession>A0A2P4XNV7</accession>
<gene>
    <name evidence="6" type="ORF">PHPALM_16770</name>
</gene>
<dbReference type="Pfam" id="PF16810">
    <property type="entry name" value="RXLR"/>
    <property type="match status" value="1"/>
</dbReference>
<evidence type="ECO:0000256" key="2">
    <source>
        <dbReference type="ARBA" id="ARBA00010400"/>
    </source>
</evidence>
<organism evidence="6 7">
    <name type="scientific">Phytophthora palmivora</name>
    <dbReference type="NCBI Taxonomy" id="4796"/>
    <lineage>
        <taxon>Eukaryota</taxon>
        <taxon>Sar</taxon>
        <taxon>Stramenopiles</taxon>
        <taxon>Oomycota</taxon>
        <taxon>Peronosporomycetes</taxon>
        <taxon>Peronosporales</taxon>
        <taxon>Peronosporaceae</taxon>
        <taxon>Phytophthora</taxon>
    </lineage>
</organism>
<evidence type="ECO:0000256" key="3">
    <source>
        <dbReference type="ARBA" id="ARBA00022525"/>
    </source>
</evidence>
<dbReference type="EMBL" id="NCKW01009456">
    <property type="protein sequence ID" value="POM67255.1"/>
    <property type="molecule type" value="Genomic_DNA"/>
</dbReference>
<name>A0A2P4XNV7_9STRA</name>
<proteinExistence type="inferred from homology"/>